<evidence type="ECO:0000313" key="8">
    <source>
        <dbReference type="Proteomes" id="UP000010798"/>
    </source>
</evidence>
<dbReference type="NCBIfam" id="TIGR00250">
    <property type="entry name" value="RNAse_H_YqgF"/>
    <property type="match status" value="1"/>
</dbReference>
<reference evidence="7 8" key="1">
    <citation type="submission" date="2012-02" db="EMBL/GenBank/DDBJ databases">
        <title>Complete sequence of chromosome of Singulisphaera acidiphila DSM 18658.</title>
        <authorList>
            <consortium name="US DOE Joint Genome Institute (JGI-PGF)"/>
            <person name="Lucas S."/>
            <person name="Copeland A."/>
            <person name="Lapidus A."/>
            <person name="Glavina del Rio T."/>
            <person name="Dalin E."/>
            <person name="Tice H."/>
            <person name="Bruce D."/>
            <person name="Goodwin L."/>
            <person name="Pitluck S."/>
            <person name="Peters L."/>
            <person name="Ovchinnikova G."/>
            <person name="Chertkov O."/>
            <person name="Kyrpides N."/>
            <person name="Mavromatis K."/>
            <person name="Ivanova N."/>
            <person name="Brettin T."/>
            <person name="Detter J.C."/>
            <person name="Han C."/>
            <person name="Larimer F."/>
            <person name="Land M."/>
            <person name="Hauser L."/>
            <person name="Markowitz V."/>
            <person name="Cheng J.-F."/>
            <person name="Hugenholtz P."/>
            <person name="Woyke T."/>
            <person name="Wu D."/>
            <person name="Tindall B."/>
            <person name="Pomrenke H."/>
            <person name="Brambilla E."/>
            <person name="Klenk H.-P."/>
            <person name="Eisen J.A."/>
        </authorList>
    </citation>
    <scope>NUCLEOTIDE SEQUENCE [LARGE SCALE GENOMIC DNA]</scope>
    <source>
        <strain evidence="8">ATCC BAA-1392 / DSM 18658 / VKM B-2454 / MOB10</strain>
    </source>
</reference>
<keyword evidence="2 5" id="KW-0690">Ribosome biogenesis</keyword>
<evidence type="ECO:0000256" key="3">
    <source>
        <dbReference type="ARBA" id="ARBA00022722"/>
    </source>
</evidence>
<dbReference type="eggNOG" id="COG0816">
    <property type="taxonomic scope" value="Bacteria"/>
</dbReference>
<comment type="function">
    <text evidence="5">Could be a nuclease involved in processing of the 5'-end of pre-16S rRNA.</text>
</comment>
<sequence>MPRILGLDFGTKRVGAAVSDPRRMIATPLEVHERTDLAQDARHYKNLVSEHEVDRIVIGLPLHTGGREGTSASKARTFGTWIANATGLPVLYYDERYTSSEAEDALIAIGMKRHKRKGYRDMLAAQILLQNYLDAGCPETELPATPLADPVDVDVEEES</sequence>
<dbReference type="PANTHER" id="PTHR33317:SF4">
    <property type="entry name" value="POLYNUCLEOTIDYL TRANSFERASE, RIBONUCLEASE H-LIKE SUPERFAMILY PROTEIN"/>
    <property type="match status" value="1"/>
</dbReference>
<dbReference type="HOGENOM" id="CLU_098240_2_0_0"/>
<dbReference type="GO" id="GO:0005829">
    <property type="term" value="C:cytosol"/>
    <property type="evidence" value="ECO:0007669"/>
    <property type="project" value="TreeGrafter"/>
</dbReference>
<evidence type="ECO:0000256" key="5">
    <source>
        <dbReference type="HAMAP-Rule" id="MF_00651"/>
    </source>
</evidence>
<proteinExistence type="inferred from homology"/>
<dbReference type="InterPro" id="IPR012337">
    <property type="entry name" value="RNaseH-like_sf"/>
</dbReference>
<organism evidence="7 8">
    <name type="scientific">Singulisphaera acidiphila (strain ATCC BAA-1392 / DSM 18658 / VKM B-2454 / MOB10)</name>
    <dbReference type="NCBI Taxonomy" id="886293"/>
    <lineage>
        <taxon>Bacteria</taxon>
        <taxon>Pseudomonadati</taxon>
        <taxon>Planctomycetota</taxon>
        <taxon>Planctomycetia</taxon>
        <taxon>Isosphaerales</taxon>
        <taxon>Isosphaeraceae</taxon>
        <taxon>Singulisphaera</taxon>
    </lineage>
</organism>
<dbReference type="Proteomes" id="UP000010798">
    <property type="component" value="Chromosome"/>
</dbReference>
<dbReference type="GO" id="GO:0000967">
    <property type="term" value="P:rRNA 5'-end processing"/>
    <property type="evidence" value="ECO:0007669"/>
    <property type="project" value="UniProtKB-UniRule"/>
</dbReference>
<comment type="similarity">
    <text evidence="5">Belongs to the YqgF HJR family.</text>
</comment>
<keyword evidence="3 5" id="KW-0540">Nuclease</keyword>
<dbReference type="InterPro" id="IPR037027">
    <property type="entry name" value="YqgF/RNaseH-like_dom_sf"/>
</dbReference>
<dbReference type="KEGG" id="saci:Sinac_5176"/>
<dbReference type="EC" id="3.1.-.-" evidence="5"/>
<dbReference type="GO" id="GO:0004518">
    <property type="term" value="F:nuclease activity"/>
    <property type="evidence" value="ECO:0007669"/>
    <property type="project" value="UniProtKB-KW"/>
</dbReference>
<dbReference type="CDD" id="cd16964">
    <property type="entry name" value="YqgF"/>
    <property type="match status" value="1"/>
</dbReference>
<evidence type="ECO:0000256" key="4">
    <source>
        <dbReference type="ARBA" id="ARBA00022801"/>
    </source>
</evidence>
<dbReference type="SMART" id="SM00732">
    <property type="entry name" value="YqgFc"/>
    <property type="match status" value="1"/>
</dbReference>
<protein>
    <recommendedName>
        <fullName evidence="5">Putative pre-16S rRNA nuclease</fullName>
        <ecNumber evidence="5">3.1.-.-</ecNumber>
    </recommendedName>
</protein>
<name>L0DKG0_SINAD</name>
<dbReference type="PANTHER" id="PTHR33317">
    <property type="entry name" value="POLYNUCLEOTIDYL TRANSFERASE, RIBONUCLEASE H-LIKE SUPERFAMILY PROTEIN"/>
    <property type="match status" value="1"/>
</dbReference>
<keyword evidence="1 5" id="KW-0963">Cytoplasm</keyword>
<dbReference type="EMBL" id="CP003364">
    <property type="protein sequence ID" value="AGA29328.1"/>
    <property type="molecule type" value="Genomic_DNA"/>
</dbReference>
<dbReference type="InterPro" id="IPR006641">
    <property type="entry name" value="YqgF/RNaseH-like_dom"/>
</dbReference>
<keyword evidence="4 5" id="KW-0378">Hydrolase</keyword>
<evidence type="ECO:0000256" key="2">
    <source>
        <dbReference type="ARBA" id="ARBA00022517"/>
    </source>
</evidence>
<keyword evidence="8" id="KW-1185">Reference proteome</keyword>
<dbReference type="GO" id="GO:0016788">
    <property type="term" value="F:hydrolase activity, acting on ester bonds"/>
    <property type="evidence" value="ECO:0007669"/>
    <property type="project" value="UniProtKB-UniRule"/>
</dbReference>
<evidence type="ECO:0000256" key="1">
    <source>
        <dbReference type="ARBA" id="ARBA00022490"/>
    </source>
</evidence>
<dbReference type="Pfam" id="PF03652">
    <property type="entry name" value="RuvX"/>
    <property type="match status" value="1"/>
</dbReference>
<dbReference type="OrthoDB" id="9790539at2"/>
<dbReference type="STRING" id="886293.Sinac_5176"/>
<gene>
    <name evidence="7" type="ordered locus">Sinac_5176</name>
</gene>
<dbReference type="SUPFAM" id="SSF53098">
    <property type="entry name" value="Ribonuclease H-like"/>
    <property type="match status" value="1"/>
</dbReference>
<comment type="subcellular location">
    <subcellularLocation>
        <location evidence="5">Cytoplasm</location>
    </subcellularLocation>
</comment>
<feature type="domain" description="YqgF/RNase H-like" evidence="6">
    <location>
        <begin position="2"/>
        <end position="102"/>
    </location>
</feature>
<accession>L0DKG0</accession>
<dbReference type="AlphaFoldDB" id="L0DKG0"/>
<dbReference type="InterPro" id="IPR005227">
    <property type="entry name" value="YqgF"/>
</dbReference>
<evidence type="ECO:0000313" key="7">
    <source>
        <dbReference type="EMBL" id="AGA29328.1"/>
    </source>
</evidence>
<dbReference type="RefSeq" id="WP_015248432.1">
    <property type="nucleotide sequence ID" value="NC_019892.1"/>
</dbReference>
<dbReference type="HAMAP" id="MF_00651">
    <property type="entry name" value="Nuclease_YqgF"/>
    <property type="match status" value="1"/>
</dbReference>
<evidence type="ECO:0000259" key="6">
    <source>
        <dbReference type="SMART" id="SM00732"/>
    </source>
</evidence>
<dbReference type="Gene3D" id="3.30.420.140">
    <property type="entry name" value="YqgF/RNase H-like domain"/>
    <property type="match status" value="1"/>
</dbReference>